<evidence type="ECO:0000313" key="1">
    <source>
        <dbReference type="EMBL" id="RKF17711.1"/>
    </source>
</evidence>
<keyword evidence="2" id="KW-1185">Reference proteome</keyword>
<organism evidence="1 2">
    <name type="scientific">Altericroceibacterium spongiae</name>
    <dbReference type="NCBI Taxonomy" id="2320269"/>
    <lineage>
        <taxon>Bacteria</taxon>
        <taxon>Pseudomonadati</taxon>
        <taxon>Pseudomonadota</taxon>
        <taxon>Alphaproteobacteria</taxon>
        <taxon>Sphingomonadales</taxon>
        <taxon>Erythrobacteraceae</taxon>
        <taxon>Altericroceibacterium</taxon>
    </lineage>
</organism>
<dbReference type="EMBL" id="RAPF01000012">
    <property type="protein sequence ID" value="RKF17711.1"/>
    <property type="molecule type" value="Genomic_DNA"/>
</dbReference>
<evidence type="ECO:0000313" key="2">
    <source>
        <dbReference type="Proteomes" id="UP000284395"/>
    </source>
</evidence>
<protein>
    <submittedName>
        <fullName evidence="1">Uncharacterized protein</fullName>
    </submittedName>
</protein>
<proteinExistence type="predicted"/>
<reference evidence="1 2" key="1">
    <citation type="submission" date="2018-09" db="EMBL/GenBank/DDBJ databases">
        <title>Altererythrobacter spongiae sp. nov., isolated from a marine sponge.</title>
        <authorList>
            <person name="Zhuang L."/>
            <person name="Luo L."/>
        </authorList>
    </citation>
    <scope>NUCLEOTIDE SEQUENCE [LARGE SCALE GENOMIC DNA]</scope>
    <source>
        <strain evidence="1 2">HN-Y73</strain>
    </source>
</reference>
<name>A0A420EAL5_9SPHN</name>
<comment type="caution">
    <text evidence="1">The sequence shown here is derived from an EMBL/GenBank/DDBJ whole genome shotgun (WGS) entry which is preliminary data.</text>
</comment>
<accession>A0A420EAL5</accession>
<sequence length="123" mass="13098">MGSVSYLKTGIEFAHISIFELVVGSALSRGTVNSEGELIDVISEWLQVPVPLGEIEQAAQRLAARGYIADGTAPLAELALTEKGTDGVTRSYHATIRMLDRGLNLLRASMLVNIINGKGESDA</sequence>
<gene>
    <name evidence="1" type="ORF">D6851_15750</name>
</gene>
<dbReference type="AlphaFoldDB" id="A0A420EAL5"/>
<dbReference type="Proteomes" id="UP000284395">
    <property type="component" value="Unassembled WGS sequence"/>
</dbReference>